<dbReference type="AlphaFoldDB" id="A0A1C7MMT5"/>
<dbReference type="SMART" id="SM00320">
    <property type="entry name" value="WD40"/>
    <property type="match status" value="3"/>
</dbReference>
<organism evidence="4 5">
    <name type="scientific">Grifola frondosa</name>
    <name type="common">Maitake</name>
    <name type="synonym">Polyporus frondosus</name>
    <dbReference type="NCBI Taxonomy" id="5627"/>
    <lineage>
        <taxon>Eukaryota</taxon>
        <taxon>Fungi</taxon>
        <taxon>Dikarya</taxon>
        <taxon>Basidiomycota</taxon>
        <taxon>Agaricomycotina</taxon>
        <taxon>Agaricomycetes</taxon>
        <taxon>Polyporales</taxon>
        <taxon>Grifolaceae</taxon>
        <taxon>Grifola</taxon>
    </lineage>
</organism>
<gene>
    <name evidence="4" type="primary">KATNB1</name>
    <name evidence="4" type="ORF">A0H81_01715</name>
</gene>
<dbReference type="PROSITE" id="PS50082">
    <property type="entry name" value="WD_REPEATS_2"/>
    <property type="match status" value="3"/>
</dbReference>
<dbReference type="InterPro" id="IPR036322">
    <property type="entry name" value="WD40_repeat_dom_sf"/>
</dbReference>
<dbReference type="InterPro" id="IPR019775">
    <property type="entry name" value="WD40_repeat_CS"/>
</dbReference>
<dbReference type="Gene3D" id="2.130.10.10">
    <property type="entry name" value="YVTN repeat-like/Quinoprotein amine dehydrogenase"/>
    <property type="match status" value="1"/>
</dbReference>
<accession>A0A1C7MMT5</accession>
<evidence type="ECO:0000256" key="2">
    <source>
        <dbReference type="ARBA" id="ARBA00022737"/>
    </source>
</evidence>
<dbReference type="Pfam" id="PF00400">
    <property type="entry name" value="WD40"/>
    <property type="match status" value="3"/>
</dbReference>
<feature type="repeat" description="WD" evidence="3">
    <location>
        <begin position="39"/>
        <end position="74"/>
    </location>
</feature>
<dbReference type="PROSITE" id="PS00678">
    <property type="entry name" value="WD_REPEATS_1"/>
    <property type="match status" value="2"/>
</dbReference>
<dbReference type="InterPro" id="IPR015943">
    <property type="entry name" value="WD40/YVTN_repeat-like_dom_sf"/>
</dbReference>
<dbReference type="SUPFAM" id="SSF50978">
    <property type="entry name" value="WD40 repeat-like"/>
    <property type="match status" value="1"/>
</dbReference>
<keyword evidence="1 3" id="KW-0853">WD repeat</keyword>
<keyword evidence="2" id="KW-0677">Repeat</keyword>
<protein>
    <submittedName>
        <fullName evidence="4">Katanin p80 WD40 repeat-containing subunit B1</fullName>
    </submittedName>
</protein>
<feature type="repeat" description="WD" evidence="3">
    <location>
        <begin position="75"/>
        <end position="109"/>
    </location>
</feature>
<dbReference type="STRING" id="5627.A0A1C7MMT5"/>
<dbReference type="Proteomes" id="UP000092993">
    <property type="component" value="Unassembled WGS sequence"/>
</dbReference>
<dbReference type="PANTHER" id="PTHR19879">
    <property type="entry name" value="TRANSCRIPTION INITIATION FACTOR TFIID"/>
    <property type="match status" value="1"/>
</dbReference>
<dbReference type="OMA" id="SYQGHAQ"/>
<evidence type="ECO:0000256" key="1">
    <source>
        <dbReference type="ARBA" id="ARBA00022574"/>
    </source>
</evidence>
<keyword evidence="5" id="KW-1185">Reference proteome</keyword>
<dbReference type="InterPro" id="IPR001680">
    <property type="entry name" value="WD40_rpt"/>
</dbReference>
<dbReference type="OrthoDB" id="2748152at2759"/>
<sequence length="176" mass="19344">MSPNGDYLALGSQSGTIVVYSVTECAEKWATDVHTRKAIRSLKFSPKDGAWLVSASDDWSIRVWNAETGGLVALLEGHCGAVRSVVFSPDGHYIASTSDDTSLRIWDTEKYTELFCFRDEEHGVSAITFSPDGRYIATGCEDGFVRILEWHSDINVATELRLLDTLSCGASFAPNR</sequence>
<name>A0A1C7MMT5_GRIFR</name>
<evidence type="ECO:0000313" key="4">
    <source>
        <dbReference type="EMBL" id="OBZ78161.1"/>
    </source>
</evidence>
<feature type="repeat" description="WD" evidence="3">
    <location>
        <begin position="117"/>
        <end position="158"/>
    </location>
</feature>
<dbReference type="PANTHER" id="PTHR19879:SF9">
    <property type="entry name" value="TRANSCRIPTION INITIATION FACTOR TFIID SUBUNIT 5"/>
    <property type="match status" value="1"/>
</dbReference>
<comment type="caution">
    <text evidence="4">The sequence shown here is derived from an EMBL/GenBank/DDBJ whole genome shotgun (WGS) entry which is preliminary data.</text>
</comment>
<dbReference type="PROSITE" id="PS50294">
    <property type="entry name" value="WD_REPEATS_REGION"/>
    <property type="match status" value="1"/>
</dbReference>
<dbReference type="EMBL" id="LUGG01000002">
    <property type="protein sequence ID" value="OBZ78161.1"/>
    <property type="molecule type" value="Genomic_DNA"/>
</dbReference>
<evidence type="ECO:0000313" key="5">
    <source>
        <dbReference type="Proteomes" id="UP000092993"/>
    </source>
</evidence>
<proteinExistence type="predicted"/>
<reference evidence="4 5" key="1">
    <citation type="submission" date="2016-03" db="EMBL/GenBank/DDBJ databases">
        <title>Whole genome sequencing of Grifola frondosa 9006-11.</title>
        <authorList>
            <person name="Min B."/>
            <person name="Park H."/>
            <person name="Kim J.-G."/>
            <person name="Cho H."/>
            <person name="Oh Y.-L."/>
            <person name="Kong W.-S."/>
            <person name="Choi I.-G."/>
        </authorList>
    </citation>
    <scope>NUCLEOTIDE SEQUENCE [LARGE SCALE GENOMIC DNA]</scope>
    <source>
        <strain evidence="4 5">9006-11</strain>
    </source>
</reference>
<evidence type="ECO:0000256" key="3">
    <source>
        <dbReference type="PROSITE-ProRule" id="PRU00221"/>
    </source>
</evidence>